<dbReference type="InterPro" id="IPR027417">
    <property type="entry name" value="P-loop_NTPase"/>
</dbReference>
<evidence type="ECO:0000313" key="1">
    <source>
        <dbReference type="EMBL" id="HIW79931.1"/>
    </source>
</evidence>
<sequence length="212" mass="24053">MENFVVTFARGFGSGGKEIASKLAAELGIHCYENRILTLASQMSGLDEQLFSEVNEKIRSHGSFASLLKGLPRSRNYISRNEKFVSDDKLFEYQKQIIENLADTESCCIVGKCADWILRGRPNVVSIYIEAPRAFCVERTIEHMGVTPEVASATIEHTDAYRADYYKYYTHGNYWTNPVNYDLTLNSERVGVDNCVKLIKDYLRIKGLIKGE</sequence>
<dbReference type="Proteomes" id="UP000824265">
    <property type="component" value="Unassembled WGS sequence"/>
</dbReference>
<reference evidence="1" key="1">
    <citation type="journal article" date="2021" name="PeerJ">
        <title>Extensive microbial diversity within the chicken gut microbiome revealed by metagenomics and culture.</title>
        <authorList>
            <person name="Gilroy R."/>
            <person name="Ravi A."/>
            <person name="Getino M."/>
            <person name="Pursley I."/>
            <person name="Horton D.L."/>
            <person name="Alikhan N.F."/>
            <person name="Baker D."/>
            <person name="Gharbi K."/>
            <person name="Hall N."/>
            <person name="Watson M."/>
            <person name="Adriaenssens E.M."/>
            <person name="Foster-Nyarko E."/>
            <person name="Jarju S."/>
            <person name="Secka A."/>
            <person name="Antonio M."/>
            <person name="Oren A."/>
            <person name="Chaudhuri R.R."/>
            <person name="La Ragione R."/>
            <person name="Hildebrand F."/>
            <person name="Pallen M.J."/>
        </authorList>
    </citation>
    <scope>NUCLEOTIDE SEQUENCE</scope>
    <source>
        <strain evidence="1">CHK195-6426</strain>
    </source>
</reference>
<dbReference type="EMBL" id="DXGH01000001">
    <property type="protein sequence ID" value="HIW79931.1"/>
    <property type="molecule type" value="Genomic_DNA"/>
</dbReference>
<name>A0A9D1R4E6_9FIRM</name>
<dbReference type="Gene3D" id="3.40.50.300">
    <property type="entry name" value="P-loop containing nucleotide triphosphate hydrolases"/>
    <property type="match status" value="1"/>
</dbReference>
<gene>
    <name evidence="1" type="ORF">H9742_00140</name>
</gene>
<accession>A0A9D1R4E6</accession>
<comment type="caution">
    <text evidence="1">The sequence shown here is derived from an EMBL/GenBank/DDBJ whole genome shotgun (WGS) entry which is preliminary data.</text>
</comment>
<keyword evidence="1" id="KW-0418">Kinase</keyword>
<dbReference type="SUPFAM" id="SSF52540">
    <property type="entry name" value="P-loop containing nucleoside triphosphate hydrolases"/>
    <property type="match status" value="1"/>
</dbReference>
<dbReference type="AlphaFoldDB" id="A0A9D1R4E6"/>
<organism evidence="1 2">
    <name type="scientific">Candidatus Acetatifactor stercoripullorum</name>
    <dbReference type="NCBI Taxonomy" id="2838414"/>
    <lineage>
        <taxon>Bacteria</taxon>
        <taxon>Bacillati</taxon>
        <taxon>Bacillota</taxon>
        <taxon>Clostridia</taxon>
        <taxon>Lachnospirales</taxon>
        <taxon>Lachnospiraceae</taxon>
        <taxon>Acetatifactor</taxon>
    </lineage>
</organism>
<dbReference type="Pfam" id="PF13189">
    <property type="entry name" value="Cytidylate_kin2"/>
    <property type="match status" value="1"/>
</dbReference>
<keyword evidence="1" id="KW-0808">Transferase</keyword>
<reference evidence="1" key="2">
    <citation type="submission" date="2021-04" db="EMBL/GenBank/DDBJ databases">
        <authorList>
            <person name="Gilroy R."/>
        </authorList>
    </citation>
    <scope>NUCLEOTIDE SEQUENCE</scope>
    <source>
        <strain evidence="1">CHK195-6426</strain>
    </source>
</reference>
<evidence type="ECO:0000313" key="2">
    <source>
        <dbReference type="Proteomes" id="UP000824265"/>
    </source>
</evidence>
<protein>
    <submittedName>
        <fullName evidence="1">Cytidylate kinase-like family protein</fullName>
    </submittedName>
</protein>
<proteinExistence type="predicted"/>
<dbReference type="GO" id="GO:0016301">
    <property type="term" value="F:kinase activity"/>
    <property type="evidence" value="ECO:0007669"/>
    <property type="project" value="UniProtKB-KW"/>
</dbReference>